<dbReference type="Gene3D" id="2.60.40.1930">
    <property type="match status" value="1"/>
</dbReference>
<proteinExistence type="predicted"/>
<dbReference type="Pfam" id="PF00207">
    <property type="entry name" value="A2M"/>
    <property type="match status" value="1"/>
</dbReference>
<dbReference type="PANTHER" id="PTHR40094:SF1">
    <property type="entry name" value="UBIQUITIN DOMAIN-CONTAINING PROTEIN"/>
    <property type="match status" value="1"/>
</dbReference>
<dbReference type="Proteomes" id="UP000663823">
    <property type="component" value="Unassembled WGS sequence"/>
</dbReference>
<dbReference type="GO" id="GO:0004866">
    <property type="term" value="F:endopeptidase inhibitor activity"/>
    <property type="evidence" value="ECO:0007669"/>
    <property type="project" value="InterPro"/>
</dbReference>
<evidence type="ECO:0000256" key="1">
    <source>
        <dbReference type="ARBA" id="ARBA00022729"/>
    </source>
</evidence>
<protein>
    <submittedName>
        <fullName evidence="4">Uncharacterized protein</fullName>
    </submittedName>
</protein>
<keyword evidence="1" id="KW-0732">Signal</keyword>
<gene>
    <name evidence="4" type="ORF">OTI717_LOCUS18920</name>
</gene>
<evidence type="ECO:0000313" key="4">
    <source>
        <dbReference type="EMBL" id="CAF3812696.1"/>
    </source>
</evidence>
<dbReference type="PANTHER" id="PTHR40094">
    <property type="entry name" value="ALPHA-2-MACROGLOBULIN HOMOLOG"/>
    <property type="match status" value="1"/>
</dbReference>
<evidence type="ECO:0000259" key="3">
    <source>
        <dbReference type="SMART" id="SM01360"/>
    </source>
</evidence>
<dbReference type="InterPro" id="IPR001599">
    <property type="entry name" value="Macroglobln_a2"/>
</dbReference>
<evidence type="ECO:0000313" key="5">
    <source>
        <dbReference type="Proteomes" id="UP000663823"/>
    </source>
</evidence>
<comment type="caution">
    <text evidence="4">The sequence shown here is derived from an EMBL/GenBank/DDBJ whole genome shotgun (WGS) entry which is preliminary data.</text>
</comment>
<dbReference type="SUPFAM" id="SSF48239">
    <property type="entry name" value="Terpenoid cyclases/Protein prenyltransferases"/>
    <property type="match status" value="1"/>
</dbReference>
<dbReference type="Pfam" id="PF17973">
    <property type="entry name" value="bMG10"/>
    <property type="match status" value="1"/>
</dbReference>
<dbReference type="EMBL" id="CAJOAX010002687">
    <property type="protein sequence ID" value="CAF3812696.1"/>
    <property type="molecule type" value="Genomic_DNA"/>
</dbReference>
<feature type="domain" description="Alpha-2-macroglobulin bait region" evidence="2">
    <location>
        <begin position="1096"/>
        <end position="1255"/>
    </location>
</feature>
<name>A0A819C0L5_9BILA</name>
<dbReference type="SMART" id="SM01360">
    <property type="entry name" value="A2M"/>
    <property type="match status" value="1"/>
</dbReference>
<dbReference type="Pfam" id="PF13205">
    <property type="entry name" value="Big_5"/>
    <property type="match status" value="2"/>
</dbReference>
<dbReference type="InterPro" id="IPR002890">
    <property type="entry name" value="MG2"/>
</dbReference>
<dbReference type="InterPro" id="IPR008930">
    <property type="entry name" value="Terpenoid_cyclase/PrenylTrfase"/>
</dbReference>
<dbReference type="Pfam" id="PF07703">
    <property type="entry name" value="A2M_BRD"/>
    <property type="match status" value="1"/>
</dbReference>
<dbReference type="InterPro" id="IPR032812">
    <property type="entry name" value="SbsA_Ig"/>
</dbReference>
<dbReference type="Gene3D" id="2.60.40.3710">
    <property type="match status" value="1"/>
</dbReference>
<dbReference type="Gene3D" id="1.50.10.20">
    <property type="match status" value="1"/>
</dbReference>
<accession>A0A819C0L5</accession>
<dbReference type="InterPro" id="IPR011625">
    <property type="entry name" value="A2M_N_BRD"/>
</dbReference>
<dbReference type="InterPro" id="IPR041246">
    <property type="entry name" value="Bact_MG10"/>
</dbReference>
<reference evidence="4" key="1">
    <citation type="submission" date="2021-02" db="EMBL/GenBank/DDBJ databases">
        <authorList>
            <person name="Nowell W R."/>
        </authorList>
    </citation>
    <scope>NUCLEOTIDE SEQUENCE</scope>
</reference>
<sequence length="2096" mass="237447">MRRIRPIRNQPVKNEQSEPHQFHFKITEANEMDDQNTIDTGVTALNDDSQQQLQQQNLTPDQLQQLFTRASSELVAESTDEQEFFKREATIKAPKTSKIIQTPFPPPLADRKEDLDIDIERLKQLAKQEAGPLIIERYSPNETQINYPLATVTITFNQPMIAVSSLDEKMNIEDLGISLTPKLEGRWRWTGTKTVQFEAKHRLPYSTEYTLKVDKEHCVSAIGGKLEDELLFEFSTTTPNVLQFSPYGKVSTLKPKCFLLFDQKIDRSKILKHLHVVGSDEHEISNDDLELVDDETAKSEFKSYIDANEGNHEKYIVFTFKHDLLKATQYTVRLPAGCPSAEGPLVTTSEWLANFQTYEPLRIIDWHPNKKHTYQPSASPGHSWSVTFNNSLNHSTINKSLFKVEPEVSGLGIEHSEYNDRQITIHNNSKPNTIYTLVIQSGKLKDIHGQTLEHDYAEQPIQFYIHDSPPLQGDISGATGMIVMDPGVLDEPFYPFMVYNYSEITLRINRVKPEHYHPNLPCFQPYSYLHGEKESHVQLPGEELLNEIVQTNCERDEPKEIKIPLKAYLAKNSGVGQLIIFIEPTEKAWNACQHNQWQRKQIVSAWLQCTRLAVDVFASSGTNMKLTAWVTELMTGVPVNQATVSILNKKKETNQQGLCTIEKNTTENNETREVEIKKRKVENRENGILVVEKDDDQCMLTDIYANVSNLNVYVWHVFNDRGLYKPKEDVHVKGYVRLLETKGDAKLPTYAQGVIDYTVYDPRGQELQQSKVKLNNYGAFDIKFTLPDNVNLGDGWVRFSLPDSQTETAHYFKIQEFRRPEYEVSSTVRPTVVHYCHPTNDEYVIATCQGKLFAGGYLNDANVQWTVQAETTTFTPAKRSDYIFGRARPFVCWFGNFNDNNITYPEKRFQGKTDNKGQHEIKITYHGVEKEPRPTMVRALAAITDLNNQTQETQTQFLIHPCTYYVGFQLVNNYGKKDQPVQTKVIVTDIDGNLIDNVSIECKIVGIGKERKEDKNGLTVFEEIKDEQQITNVSSNKDAINMDFTPTLGGRYNISYTIKDEQGRLAMSFYDNLYIAGGSGKETEKQKVEYVPTDTLTIIPNATNYQPDDTCELLILVPFSPASGLVMFDCEGQISQPIQFQIEPGKDSTTVEFKISKDWIPGFTVHVELTGSIPRDTEMVDSPNRPAIAVGSVSLEVSRDIYKLNISVDTKESNKTYTPSSIIQIDIDVTQYTDKAPVDKAEVCLIVVDEAILSLTDHKLTSPLDIFYPNRSAYIAQYHGRNRCLLFNIQDIEKFKKDMQQRQGKEKAFASRTKMAMNAECCMFAPPAYAFAGVSGAGAEQKIAVRSNFNPLACWVPSSITNSSGRVSFEFKLPDNLTRYRVWAVATNDKQYGLGEMLFTVQLPIMIRPSPPRFLNYGDTAHFSVVLQNQTDLSLLLHAGLKATNAKLITSEANQQVTGYAIQLQPNKRAAIIFPLSTINSGIARFQFIVSTVGNESKISFGDAIELSIPIFTPATSEAFATYGDICEEEVVLQPIKKPEDVIPQFGELSISTSSTALASLTDAILSLYTYPYECTEQLSSRLLGVQSLWDVLQAFNCKDLPDISAIRTKLQSDMNTLKGRQFPNGGFGYWTNRSDCYADPFISVHAAHCLVVVVKKQVCDIDMSMLDNVLRYLENIESEIDQLPYGKYWSETTRFSLISYALYVRAKHLQIVVNEAFKLFQRSGFNKLSLEALGWLLVALTTEKNNNTDQLIQTIYKHLKGKVSETSETANFITSYGDDGQSVMLHSNQRTDAILLEALLYIDPQSTLCTKLCKGLQAHKVKGAWKSTQENCFVLIALDKYFHIKEKDTPNFVANIWLDNDYCGQHQYKGRTTDTHTVNIPMKAILSSSSSPPNTNINDNNKNLLMQKDGNGRLYYRIALNYAPSSLQLNAVNYGFKIERTYIGVDDPSHVQKQSDGTWKFKLNEKIKVILTMTTTQRRYHIALVDYLPAGCEPLNTQLKGTLTGDTESSVTRSNRSNYYFGCQPHCIIGWTEHENLRDERAEAFRSLLWPGVYEWSYVMRATCTGTFIMPPAKAEEMYSPENFGRCATEKAIIN</sequence>
<evidence type="ECO:0000259" key="2">
    <source>
        <dbReference type="SMART" id="SM01359"/>
    </source>
</evidence>
<organism evidence="4 5">
    <name type="scientific">Rotaria sordida</name>
    <dbReference type="NCBI Taxonomy" id="392033"/>
    <lineage>
        <taxon>Eukaryota</taxon>
        <taxon>Metazoa</taxon>
        <taxon>Spiralia</taxon>
        <taxon>Gnathifera</taxon>
        <taxon>Rotifera</taxon>
        <taxon>Eurotatoria</taxon>
        <taxon>Bdelloidea</taxon>
        <taxon>Philodinida</taxon>
        <taxon>Philodinidae</taxon>
        <taxon>Rotaria</taxon>
    </lineage>
</organism>
<dbReference type="InterPro" id="IPR051802">
    <property type="entry name" value="YfhM-like"/>
</dbReference>
<dbReference type="Pfam" id="PF01835">
    <property type="entry name" value="MG2"/>
    <property type="match status" value="1"/>
</dbReference>
<feature type="domain" description="Alpha-2-macroglobulin" evidence="3">
    <location>
        <begin position="1352"/>
        <end position="1437"/>
    </location>
</feature>
<dbReference type="SMART" id="SM01359">
    <property type="entry name" value="A2M_N_2"/>
    <property type="match status" value="1"/>
</dbReference>